<gene>
    <name evidence="1" type="ORF">GCM10007971_07320</name>
</gene>
<reference evidence="1" key="1">
    <citation type="journal article" date="2014" name="Int. J. Syst. Evol. Microbiol.">
        <title>Complete genome sequence of Corynebacterium casei LMG S-19264T (=DSM 44701T), isolated from a smear-ripened cheese.</title>
        <authorList>
            <consortium name="US DOE Joint Genome Institute (JGI-PGF)"/>
            <person name="Walter F."/>
            <person name="Albersmeier A."/>
            <person name="Kalinowski J."/>
            <person name="Ruckert C."/>
        </authorList>
    </citation>
    <scope>NUCLEOTIDE SEQUENCE</scope>
    <source>
        <strain evidence="1">JCM 17251</strain>
    </source>
</reference>
<proteinExistence type="predicted"/>
<dbReference type="EMBL" id="BMOS01000003">
    <property type="protein sequence ID" value="GGN52095.1"/>
    <property type="molecule type" value="Genomic_DNA"/>
</dbReference>
<dbReference type="Proteomes" id="UP000624041">
    <property type="component" value="Unassembled WGS sequence"/>
</dbReference>
<comment type="caution">
    <text evidence="1">The sequence shown here is derived from an EMBL/GenBank/DDBJ whole genome shotgun (WGS) entry which is preliminary data.</text>
</comment>
<keyword evidence="2" id="KW-1185">Reference proteome</keyword>
<sequence length="64" mass="7384">MHCLMVKSYGNEIRRVIAINHSKCPAPYEYKGEDIVYSMIERHSGEASQPTTSRCFTVTSVKWF</sequence>
<dbReference type="AlphaFoldDB" id="A0A917XTZ6"/>
<name>A0A917XTZ6_9BACI</name>
<evidence type="ECO:0000313" key="2">
    <source>
        <dbReference type="Proteomes" id="UP000624041"/>
    </source>
</evidence>
<reference evidence="1" key="2">
    <citation type="submission" date="2020-09" db="EMBL/GenBank/DDBJ databases">
        <authorList>
            <person name="Sun Q."/>
            <person name="Ohkuma M."/>
        </authorList>
    </citation>
    <scope>NUCLEOTIDE SEQUENCE</scope>
    <source>
        <strain evidence="1">JCM 17251</strain>
    </source>
</reference>
<evidence type="ECO:0000313" key="1">
    <source>
        <dbReference type="EMBL" id="GGN52095.1"/>
    </source>
</evidence>
<protein>
    <submittedName>
        <fullName evidence="1">Uncharacterized protein</fullName>
    </submittedName>
</protein>
<accession>A0A917XTZ6</accession>
<organism evidence="1 2">
    <name type="scientific">Oceanobacillus indicireducens</name>
    <dbReference type="NCBI Taxonomy" id="1004261"/>
    <lineage>
        <taxon>Bacteria</taxon>
        <taxon>Bacillati</taxon>
        <taxon>Bacillota</taxon>
        <taxon>Bacilli</taxon>
        <taxon>Bacillales</taxon>
        <taxon>Bacillaceae</taxon>
        <taxon>Oceanobacillus</taxon>
    </lineage>
</organism>